<keyword evidence="1" id="KW-1133">Transmembrane helix</keyword>
<feature type="transmembrane region" description="Helical" evidence="1">
    <location>
        <begin position="371"/>
        <end position="393"/>
    </location>
</feature>
<dbReference type="Proteomes" id="UP000825935">
    <property type="component" value="Chromosome 26"/>
</dbReference>
<feature type="transmembrane region" description="Helical" evidence="1">
    <location>
        <begin position="264"/>
        <end position="284"/>
    </location>
</feature>
<comment type="caution">
    <text evidence="2">The sequence shown here is derived from an EMBL/GenBank/DDBJ whole genome shotgun (WGS) entry which is preliminary data.</text>
</comment>
<keyword evidence="1" id="KW-0812">Transmembrane</keyword>
<feature type="transmembrane region" description="Helical" evidence="1">
    <location>
        <begin position="82"/>
        <end position="104"/>
    </location>
</feature>
<sequence>MRRNRCKVLLSAKACAWAGAISTVLSASLYLGDFMTTILTLKTYYHYQFVCPHLPQSSAVLRHDPVCRAVNVDPSLHNIGILFWWCVFWLVVGHLSYAVLFYYFSHRRTIPVAFVLPLVQLYRLLCVLMQTCSTQSLDEFQRSQRRLNSLHNYLVVALESVPQFILQSFVVSILGQYVRGSNDPNLREEQVPITLFISLIFSFASAVYNATVAMYCMDSDRTPLINRLWMSFMFGLETVVLTLENVVCYVALWQHDTDSLLSFPLTVVILNELVVSFLFSCAIIQRHYRRGLEKRIWAKLLQAIGLTAVTRLTGPSYVLILMQMSKAYLVCGTFVNASGMLSCPIFVFFWHKGFTSPCHGTLKADKTGHIMNVYINCTVIKATLLLSAAVFVLRMLTIACIYKDDVSSNRPEELRDILFENHGGLLPLECKISMRSHNVNSTTQVMQPKRDRARMLHGSIPLEWRYSRRSPTITSSTQVMKAVKEPSLFKNFIFLLIVFLIKRFNKYKI</sequence>
<gene>
    <name evidence="2" type="ORF">KP509_26G034400</name>
</gene>
<accession>A0A8T2RMA3</accession>
<proteinExistence type="predicted"/>
<feature type="transmembrane region" description="Helical" evidence="1">
    <location>
        <begin position="195"/>
        <end position="216"/>
    </location>
</feature>
<feature type="transmembrane region" description="Helical" evidence="1">
    <location>
        <begin position="152"/>
        <end position="175"/>
    </location>
</feature>
<evidence type="ECO:0000256" key="1">
    <source>
        <dbReference type="SAM" id="Phobius"/>
    </source>
</evidence>
<keyword evidence="1" id="KW-0472">Membrane</keyword>
<dbReference type="EMBL" id="CM035431">
    <property type="protein sequence ID" value="KAH7296685.1"/>
    <property type="molecule type" value="Genomic_DNA"/>
</dbReference>
<evidence type="ECO:0000313" key="3">
    <source>
        <dbReference type="Proteomes" id="UP000825935"/>
    </source>
</evidence>
<organism evidence="2 3">
    <name type="scientific">Ceratopteris richardii</name>
    <name type="common">Triangle waterfern</name>
    <dbReference type="NCBI Taxonomy" id="49495"/>
    <lineage>
        <taxon>Eukaryota</taxon>
        <taxon>Viridiplantae</taxon>
        <taxon>Streptophyta</taxon>
        <taxon>Embryophyta</taxon>
        <taxon>Tracheophyta</taxon>
        <taxon>Polypodiopsida</taxon>
        <taxon>Polypodiidae</taxon>
        <taxon>Polypodiales</taxon>
        <taxon>Pteridineae</taxon>
        <taxon>Pteridaceae</taxon>
        <taxon>Parkerioideae</taxon>
        <taxon>Ceratopteris</taxon>
    </lineage>
</organism>
<dbReference type="AlphaFoldDB" id="A0A8T2RMA3"/>
<evidence type="ECO:0000313" key="2">
    <source>
        <dbReference type="EMBL" id="KAH7296685.1"/>
    </source>
</evidence>
<protein>
    <submittedName>
        <fullName evidence="2">Uncharacterized protein</fullName>
    </submittedName>
</protein>
<reference evidence="2" key="1">
    <citation type="submission" date="2021-08" db="EMBL/GenBank/DDBJ databases">
        <title>WGS assembly of Ceratopteris richardii.</title>
        <authorList>
            <person name="Marchant D.B."/>
            <person name="Chen G."/>
            <person name="Jenkins J."/>
            <person name="Shu S."/>
            <person name="Leebens-Mack J."/>
            <person name="Grimwood J."/>
            <person name="Schmutz J."/>
            <person name="Soltis P."/>
            <person name="Soltis D."/>
            <person name="Chen Z.-H."/>
        </authorList>
    </citation>
    <scope>NUCLEOTIDE SEQUENCE</scope>
    <source>
        <strain evidence="2">Whitten #5841</strain>
        <tissue evidence="2">Leaf</tissue>
    </source>
</reference>
<feature type="transmembrane region" description="Helical" evidence="1">
    <location>
        <begin position="228"/>
        <end position="252"/>
    </location>
</feature>
<feature type="transmembrane region" description="Helical" evidence="1">
    <location>
        <begin position="327"/>
        <end position="350"/>
    </location>
</feature>
<keyword evidence="3" id="KW-1185">Reference proteome</keyword>
<name>A0A8T2RMA3_CERRI</name>